<proteinExistence type="predicted"/>
<protein>
    <submittedName>
        <fullName evidence="1">Uncharacterized protein</fullName>
    </submittedName>
</protein>
<dbReference type="AlphaFoldDB" id="A0JQH7"/>
<keyword evidence="2" id="KW-1185">Reference proteome</keyword>
<dbReference type="HOGENOM" id="CLU_3169615_0_0_9"/>
<dbReference type="PATRIC" id="fig|362948.14.peg.816"/>
<dbReference type="RefSeq" id="WP_011475901.1">
    <property type="nucleotide sequence ID" value="NC_007929.1"/>
</dbReference>
<gene>
    <name evidence="1" type="ordered locus">LSL_0737</name>
</gene>
<dbReference type="Proteomes" id="UP000006559">
    <property type="component" value="Chromosome"/>
</dbReference>
<name>A0JQH7_LIGS1</name>
<dbReference type="EMBL" id="CP000233">
    <property type="protein sequence ID" value="ABD99547.1"/>
    <property type="molecule type" value="Genomic_DNA"/>
</dbReference>
<evidence type="ECO:0000313" key="2">
    <source>
        <dbReference type="Proteomes" id="UP000006559"/>
    </source>
</evidence>
<evidence type="ECO:0000313" key="1">
    <source>
        <dbReference type="EMBL" id="ABD99547.1"/>
    </source>
</evidence>
<dbReference type="OrthoDB" id="9811665at2"/>
<organism evidence="1 2">
    <name type="scientific">Ligilactobacillus salivarius (strain UCC118)</name>
    <name type="common">Lactobacillus salivarius</name>
    <dbReference type="NCBI Taxonomy" id="362948"/>
    <lineage>
        <taxon>Bacteria</taxon>
        <taxon>Bacillati</taxon>
        <taxon>Bacillota</taxon>
        <taxon>Bacilli</taxon>
        <taxon>Lactobacillales</taxon>
        <taxon>Lactobacillaceae</taxon>
        <taxon>Ligilactobacillus</taxon>
    </lineage>
</organism>
<dbReference type="KEGG" id="lsl:LSL_0737"/>
<accession>A0JQH7</accession>
<sequence length="47" mass="5626">MNSRKEFFNVTLKEIEKEVLDNFDATVEFTEYAKAEEYRCSLELSEE</sequence>
<dbReference type="STRING" id="362948.LSL_0737"/>
<reference evidence="1 2" key="1">
    <citation type="journal article" date="2006" name="Proc. Natl. Acad. Sci. U.S.A.">
        <title>Multireplicon genome architecture of Lactobacillus salivarius.</title>
        <authorList>
            <person name="Claesson M.J."/>
            <person name="Li Y."/>
            <person name="Leahy S."/>
            <person name="Canchaya C."/>
            <person name="van Pijkeren J.P."/>
            <person name="Cerdeno-Tarraga A.M."/>
            <person name="Parkhill J."/>
            <person name="Flynn S."/>
            <person name="O'Sullivan G.C."/>
            <person name="Collins J.K."/>
            <person name="Higgins D."/>
            <person name="Shanahan F."/>
            <person name="Fitzgerald G.F."/>
            <person name="van Sinderen D."/>
            <person name="O'Toole P.W."/>
        </authorList>
    </citation>
    <scope>NUCLEOTIDE SEQUENCE [LARGE SCALE GENOMIC DNA]</scope>
    <source>
        <strain evidence="1 2">UCC118</strain>
    </source>
</reference>